<proteinExistence type="inferred from homology"/>
<dbReference type="AlphaFoldDB" id="A0A2G5DCI1"/>
<dbReference type="GO" id="GO:0016787">
    <property type="term" value="F:hydrolase activity"/>
    <property type="evidence" value="ECO:0007669"/>
    <property type="project" value="UniProtKB-KW"/>
</dbReference>
<sequence length="316" mass="35214">MAMAVVTFSTPFNTNNNNKKITNTRQHQHQHHHHNLLFSSSSSGRCHLSRQRCLYHSRNKPCKMLCSKVELGDEVEDEACELVSGVELILGEGTDSFRAYLSMAVKNNNGIGVLVLSDVYGYEASSTRDFAYRVACNGYNVLIPDLFRGNPWIRERNRSEFDDWVSKQPSDRVVKDINVSAKWMADEFLAAGISKKLGIIGFCFGGGRLIDTLAQDQGAYFNSAICFYGTHMDLSLAADIKVPILFISGDSDPLCPIEHLQDFEKTIGLGSRVVVFKGQGHAFVHRPESPEADKAAEEAFVIMRNWLNDGLVTNKS</sequence>
<comment type="similarity">
    <text evidence="2">Belongs to the dienelactone hydrolase family.</text>
</comment>
<dbReference type="STRING" id="218851.A0A2G5DCI1"/>
<dbReference type="InterPro" id="IPR002925">
    <property type="entry name" value="Dienelactn_hydro"/>
</dbReference>
<evidence type="ECO:0000313" key="8">
    <source>
        <dbReference type="Proteomes" id="UP000230069"/>
    </source>
</evidence>
<dbReference type="OrthoDB" id="17560at2759"/>
<name>A0A2G5DCI1_AQUCA</name>
<dbReference type="Proteomes" id="UP000230069">
    <property type="component" value="Unassembled WGS sequence"/>
</dbReference>
<organism evidence="7 8">
    <name type="scientific">Aquilegia coerulea</name>
    <name type="common">Rocky mountain columbine</name>
    <dbReference type="NCBI Taxonomy" id="218851"/>
    <lineage>
        <taxon>Eukaryota</taxon>
        <taxon>Viridiplantae</taxon>
        <taxon>Streptophyta</taxon>
        <taxon>Embryophyta</taxon>
        <taxon>Tracheophyta</taxon>
        <taxon>Spermatophyta</taxon>
        <taxon>Magnoliopsida</taxon>
        <taxon>Ranunculales</taxon>
        <taxon>Ranunculaceae</taxon>
        <taxon>Thalictroideae</taxon>
        <taxon>Aquilegia</taxon>
    </lineage>
</organism>
<evidence type="ECO:0000256" key="2">
    <source>
        <dbReference type="ARBA" id="ARBA00008456"/>
    </source>
</evidence>
<dbReference type="EMBL" id="KZ305040">
    <property type="protein sequence ID" value="PIA40927.1"/>
    <property type="molecule type" value="Genomic_DNA"/>
</dbReference>
<evidence type="ECO:0000256" key="4">
    <source>
        <dbReference type="ARBA" id="ARBA00022490"/>
    </source>
</evidence>
<dbReference type="InParanoid" id="A0A2G5DCI1"/>
<dbReference type="InterPro" id="IPR029058">
    <property type="entry name" value="AB_hydrolase_fold"/>
</dbReference>
<evidence type="ECO:0000256" key="1">
    <source>
        <dbReference type="ARBA" id="ARBA00004514"/>
    </source>
</evidence>
<feature type="domain" description="Dienelactone hydrolase" evidence="6">
    <location>
        <begin position="97"/>
        <end position="308"/>
    </location>
</feature>
<dbReference type="InterPro" id="IPR042946">
    <property type="entry name" value="CMBL"/>
</dbReference>
<protein>
    <recommendedName>
        <fullName evidence="3">Carboxymethylenebutenolidase homolog</fullName>
    </recommendedName>
</protein>
<dbReference type="GO" id="GO:0009507">
    <property type="term" value="C:chloroplast"/>
    <property type="evidence" value="ECO:0007669"/>
    <property type="project" value="TreeGrafter"/>
</dbReference>
<evidence type="ECO:0000256" key="5">
    <source>
        <dbReference type="ARBA" id="ARBA00022801"/>
    </source>
</evidence>
<gene>
    <name evidence="7" type="ORF">AQUCO_02300006v1</name>
</gene>
<keyword evidence="5" id="KW-0378">Hydrolase</keyword>
<comment type="subcellular location">
    <subcellularLocation>
        <location evidence="1">Cytoplasm</location>
        <location evidence="1">Cytosol</location>
    </subcellularLocation>
</comment>
<dbReference type="PANTHER" id="PTHR46812">
    <property type="entry name" value="CARBOXYMETHYLENEBUTENOLIDASE HOMOLOG"/>
    <property type="match status" value="1"/>
</dbReference>
<accession>A0A2G5DCI1</accession>
<keyword evidence="8" id="KW-1185">Reference proteome</keyword>
<reference evidence="7 8" key="1">
    <citation type="submission" date="2017-09" db="EMBL/GenBank/DDBJ databases">
        <title>WGS assembly of Aquilegia coerulea Goldsmith.</title>
        <authorList>
            <person name="Hodges S."/>
            <person name="Kramer E."/>
            <person name="Nordborg M."/>
            <person name="Tomkins J."/>
            <person name="Borevitz J."/>
            <person name="Derieg N."/>
            <person name="Yan J."/>
            <person name="Mihaltcheva S."/>
            <person name="Hayes R.D."/>
            <person name="Rokhsar D."/>
        </authorList>
    </citation>
    <scope>NUCLEOTIDE SEQUENCE [LARGE SCALE GENOMIC DNA]</scope>
    <source>
        <strain evidence="8">cv. Goldsmith</strain>
    </source>
</reference>
<dbReference type="Gene3D" id="3.40.50.1820">
    <property type="entry name" value="alpha/beta hydrolase"/>
    <property type="match status" value="1"/>
</dbReference>
<dbReference type="FunCoup" id="A0A2G5DCI1">
    <property type="interactions" value="1098"/>
</dbReference>
<dbReference type="PANTHER" id="PTHR46812:SF1">
    <property type="entry name" value="CARBOXYMETHYLENEBUTENOLIDASE HOMOLOG"/>
    <property type="match status" value="1"/>
</dbReference>
<dbReference type="GO" id="GO:0005829">
    <property type="term" value="C:cytosol"/>
    <property type="evidence" value="ECO:0007669"/>
    <property type="project" value="UniProtKB-SubCell"/>
</dbReference>
<evidence type="ECO:0000259" key="6">
    <source>
        <dbReference type="Pfam" id="PF01738"/>
    </source>
</evidence>
<dbReference type="Pfam" id="PF01738">
    <property type="entry name" value="DLH"/>
    <property type="match status" value="1"/>
</dbReference>
<evidence type="ECO:0000313" key="7">
    <source>
        <dbReference type="EMBL" id="PIA40927.1"/>
    </source>
</evidence>
<keyword evidence="4" id="KW-0963">Cytoplasm</keyword>
<dbReference type="SUPFAM" id="SSF53474">
    <property type="entry name" value="alpha/beta-Hydrolases"/>
    <property type="match status" value="1"/>
</dbReference>
<evidence type="ECO:0000256" key="3">
    <source>
        <dbReference type="ARBA" id="ARBA00014180"/>
    </source>
</evidence>